<protein>
    <submittedName>
        <fullName evidence="2">Type II holin</fullName>
    </submittedName>
</protein>
<dbReference type="GO" id="GO:0044659">
    <property type="term" value="P:viral release from host cell by cytolysis"/>
    <property type="evidence" value="ECO:0007669"/>
    <property type="project" value="InterPro"/>
</dbReference>
<keyword evidence="1" id="KW-0472">Membrane</keyword>
<organism evidence="2 3">
    <name type="scientific">Flammeovirga aprica JL-4</name>
    <dbReference type="NCBI Taxonomy" id="694437"/>
    <lineage>
        <taxon>Bacteria</taxon>
        <taxon>Pseudomonadati</taxon>
        <taxon>Bacteroidota</taxon>
        <taxon>Cytophagia</taxon>
        <taxon>Cytophagales</taxon>
        <taxon>Flammeovirgaceae</taxon>
        <taxon>Flammeovirga</taxon>
    </lineage>
</organism>
<gene>
    <name evidence="2" type="ORF">HHU12_34080</name>
</gene>
<evidence type="ECO:0000256" key="1">
    <source>
        <dbReference type="SAM" id="Phobius"/>
    </source>
</evidence>
<dbReference type="EMBL" id="JABANE010000309">
    <property type="protein sequence ID" value="NME73030.1"/>
    <property type="molecule type" value="Genomic_DNA"/>
</dbReference>
<feature type="non-terminal residue" evidence="2">
    <location>
        <position position="1"/>
    </location>
</feature>
<evidence type="ECO:0000313" key="3">
    <source>
        <dbReference type="Proteomes" id="UP000576082"/>
    </source>
</evidence>
<dbReference type="Proteomes" id="UP000576082">
    <property type="component" value="Unassembled WGS sequence"/>
</dbReference>
<accession>A0A7X9XDQ1</accession>
<dbReference type="InterPro" id="IPR019682">
    <property type="entry name" value="Phage_T7_Gp17.5_holin"/>
</dbReference>
<comment type="caution">
    <text evidence="2">The sequence shown here is derived from an EMBL/GenBank/DDBJ whole genome shotgun (WGS) entry which is preliminary data.</text>
</comment>
<keyword evidence="1" id="KW-1133">Transmembrane helix</keyword>
<name>A0A7X9XDQ1_9BACT</name>
<feature type="transmembrane region" description="Helical" evidence="1">
    <location>
        <begin position="22"/>
        <end position="41"/>
    </location>
</feature>
<sequence length="53" mass="5734">PIAGVAGADGVARLFWGLSLNVWFYVAAIAYTVVQIGAKVVDKIIDWKKANKE</sequence>
<keyword evidence="3" id="KW-1185">Reference proteome</keyword>
<reference evidence="2 3" key="1">
    <citation type="submission" date="2020-04" db="EMBL/GenBank/DDBJ databases">
        <title>Flammeovirga sp. SR4, a novel species isolated from seawater.</title>
        <authorList>
            <person name="Wang X."/>
        </authorList>
    </citation>
    <scope>NUCLEOTIDE SEQUENCE [LARGE SCALE GENOMIC DNA]</scope>
    <source>
        <strain evidence="2 3">ATCC 23126</strain>
    </source>
</reference>
<keyword evidence="1" id="KW-0812">Transmembrane</keyword>
<dbReference type="AlphaFoldDB" id="A0A7X9XDQ1"/>
<evidence type="ECO:0000313" key="2">
    <source>
        <dbReference type="EMBL" id="NME73030.1"/>
    </source>
</evidence>
<dbReference type="Pfam" id="PF10746">
    <property type="entry name" value="Phage_holin_2_2"/>
    <property type="match status" value="1"/>
</dbReference>
<proteinExistence type="predicted"/>